<evidence type="ECO:0000313" key="3">
    <source>
        <dbReference type="Proteomes" id="UP000053070"/>
    </source>
</evidence>
<sequence>MSYHDTVKDCTDPVYWGDGPFSRHGWFELLEKAGHLPFLAMVRDDEDTLLLPLEREDDTLAPLTNWYVFTWSPIGEIRLIAPLVQDLVGRADRFAFRKLPEEDGVTKLLAEAFADAGWFTDLRRDDVNHILPLAGRNYDEYLASRPGPLRSTIKRKAARLDVTVCDRFNAEDWAAYEVIYSASWKPHEGDPALLRAFAIMESDAGRYRFAIARHEGRPVAAQFWTVDGGTAYIHKLAHRRDADSLSPGTVLTAALMKQVIDLDAVEMVDFGTGDDAYKRDWMEQTRTRWSLTCVNPRAPRNWPRIAKARAAKLVYGTRDG</sequence>
<proteinExistence type="predicted"/>
<dbReference type="SUPFAM" id="SSF55729">
    <property type="entry name" value="Acyl-CoA N-acyltransferases (Nat)"/>
    <property type="match status" value="1"/>
</dbReference>
<evidence type="ECO:0000259" key="1">
    <source>
        <dbReference type="Pfam" id="PF13480"/>
    </source>
</evidence>
<dbReference type="Proteomes" id="UP000053070">
    <property type="component" value="Unassembled WGS sequence"/>
</dbReference>
<dbReference type="Pfam" id="PF13480">
    <property type="entry name" value="Acetyltransf_6"/>
    <property type="match status" value="1"/>
</dbReference>
<protein>
    <recommendedName>
        <fullName evidence="1">BioF2-like acetyltransferase domain-containing protein</fullName>
    </recommendedName>
</protein>
<dbReference type="EMBL" id="LBHC01000001">
    <property type="protein sequence ID" value="KLE33643.1"/>
    <property type="molecule type" value="Genomic_DNA"/>
</dbReference>
<dbReference type="AlphaFoldDB" id="A0A0G9MWM0"/>
<name>A0A0G9MWM0_9SPHN</name>
<gene>
    <name evidence="2" type="ORF">AAW01_03130</name>
</gene>
<evidence type="ECO:0000313" key="2">
    <source>
        <dbReference type="EMBL" id="KLE33643.1"/>
    </source>
</evidence>
<dbReference type="PATRIC" id="fig|502682.8.peg.639"/>
<keyword evidence="3" id="KW-1185">Reference proteome</keyword>
<organism evidence="2 3">
    <name type="scientific">Aurantiacibacter gangjinensis</name>
    <dbReference type="NCBI Taxonomy" id="502682"/>
    <lineage>
        <taxon>Bacteria</taxon>
        <taxon>Pseudomonadati</taxon>
        <taxon>Pseudomonadota</taxon>
        <taxon>Alphaproteobacteria</taxon>
        <taxon>Sphingomonadales</taxon>
        <taxon>Erythrobacteraceae</taxon>
        <taxon>Aurantiacibacter</taxon>
    </lineage>
</organism>
<dbReference type="STRING" id="502682.BMF35_a2048"/>
<dbReference type="InterPro" id="IPR016181">
    <property type="entry name" value="Acyl_CoA_acyltransferase"/>
</dbReference>
<dbReference type="Gene3D" id="3.40.630.30">
    <property type="match status" value="1"/>
</dbReference>
<accession>A0A0G9MWM0</accession>
<dbReference type="InterPro" id="IPR038740">
    <property type="entry name" value="BioF2-like_GNAT_dom"/>
</dbReference>
<feature type="domain" description="BioF2-like acetyltransferase" evidence="1">
    <location>
        <begin position="150"/>
        <end position="279"/>
    </location>
</feature>
<comment type="caution">
    <text evidence="2">The sequence shown here is derived from an EMBL/GenBank/DDBJ whole genome shotgun (WGS) entry which is preliminary data.</text>
</comment>
<reference evidence="2 3" key="1">
    <citation type="submission" date="2015-04" db="EMBL/GenBank/DDBJ databases">
        <title>The draft genome sequence of Erythrobacr gangjinensis K7-2.</title>
        <authorList>
            <person name="Zhuang L."/>
            <person name="Liu Y."/>
            <person name="Shao Z."/>
        </authorList>
    </citation>
    <scope>NUCLEOTIDE SEQUENCE [LARGE SCALE GENOMIC DNA]</scope>
    <source>
        <strain evidence="2 3">K7-2</strain>
    </source>
</reference>